<dbReference type="AlphaFoldDB" id="A0A1F4UT38"/>
<name>A0A1F4UT38_UNCKA</name>
<feature type="compositionally biased region" description="Basic and acidic residues" evidence="1">
    <location>
        <begin position="67"/>
        <end position="100"/>
    </location>
</feature>
<dbReference type="EMBL" id="MEVF01000047">
    <property type="protein sequence ID" value="OGC48121.1"/>
    <property type="molecule type" value="Genomic_DNA"/>
</dbReference>
<dbReference type="SMART" id="SM00257">
    <property type="entry name" value="LysM"/>
    <property type="match status" value="1"/>
</dbReference>
<dbReference type="InterPro" id="IPR052196">
    <property type="entry name" value="Bact_Kbp"/>
</dbReference>
<dbReference type="CDD" id="cd00118">
    <property type="entry name" value="LysM"/>
    <property type="match status" value="1"/>
</dbReference>
<dbReference type="PANTHER" id="PTHR34700">
    <property type="entry name" value="POTASSIUM BINDING PROTEIN KBP"/>
    <property type="match status" value="1"/>
</dbReference>
<reference evidence="4 5" key="1">
    <citation type="journal article" date="2016" name="Nat. Commun.">
        <title>Thousands of microbial genomes shed light on interconnected biogeochemical processes in an aquifer system.</title>
        <authorList>
            <person name="Anantharaman K."/>
            <person name="Brown C.T."/>
            <person name="Hug L.A."/>
            <person name="Sharon I."/>
            <person name="Castelle C.J."/>
            <person name="Probst A.J."/>
            <person name="Thomas B.C."/>
            <person name="Singh A."/>
            <person name="Wilkins M.J."/>
            <person name="Karaoz U."/>
            <person name="Brodie E.L."/>
            <person name="Williams K.H."/>
            <person name="Hubbard S.S."/>
            <person name="Banfield J.F."/>
        </authorList>
    </citation>
    <scope>NUCLEOTIDE SEQUENCE [LARGE SCALE GENOMIC DNA]</scope>
</reference>
<dbReference type="Pfam" id="PF01476">
    <property type="entry name" value="LysM"/>
    <property type="match status" value="1"/>
</dbReference>
<gene>
    <name evidence="4" type="ORF">A3A69_00805</name>
</gene>
<comment type="caution">
    <text evidence="4">The sequence shown here is derived from an EMBL/GenBank/DDBJ whole genome shotgun (WGS) entry which is preliminary data.</text>
</comment>
<feature type="domain" description="LysM" evidence="3">
    <location>
        <begin position="153"/>
        <end position="207"/>
    </location>
</feature>
<dbReference type="PANTHER" id="PTHR34700:SF4">
    <property type="entry name" value="PHAGE-LIKE ELEMENT PBSX PROTEIN XKDP"/>
    <property type="match status" value="1"/>
</dbReference>
<dbReference type="Proteomes" id="UP000177458">
    <property type="component" value="Unassembled WGS sequence"/>
</dbReference>
<evidence type="ECO:0000259" key="3">
    <source>
        <dbReference type="PROSITE" id="PS51782"/>
    </source>
</evidence>
<feature type="transmembrane region" description="Helical" evidence="2">
    <location>
        <begin position="16"/>
        <end position="36"/>
    </location>
</feature>
<dbReference type="InterPro" id="IPR036779">
    <property type="entry name" value="LysM_dom_sf"/>
</dbReference>
<evidence type="ECO:0000256" key="1">
    <source>
        <dbReference type="SAM" id="MobiDB-lite"/>
    </source>
</evidence>
<keyword evidence="2" id="KW-0812">Transmembrane</keyword>
<sequence length="210" mass="22403">MPEANQTNPKESRDGLALILGGIFILGLVFATYTYFNKSSDVQNTELSSEETSILDKLKNIISSNTVREEGEQGEEGKEEQGETKETAEEGQAQEKDEVSKTPGKNGSISDLGTGGPTNGTNGNVTNEVTEKTAFSELAWTPNDYIQGDISGSSYTVKSGDTLWEISEGVYGSGFEWTKILDANKEAVGFLPNGSQALIVPGQVLSLPAP</sequence>
<accession>A0A1F4UT38</accession>
<protein>
    <recommendedName>
        <fullName evidence="3">LysM domain-containing protein</fullName>
    </recommendedName>
</protein>
<dbReference type="Gene3D" id="3.10.350.10">
    <property type="entry name" value="LysM domain"/>
    <property type="match status" value="1"/>
</dbReference>
<keyword evidence="2" id="KW-1133">Transmembrane helix</keyword>
<organism evidence="4 5">
    <name type="scientific">candidate division WWE3 bacterium RIFCSPLOWO2_01_FULL_37_15</name>
    <dbReference type="NCBI Taxonomy" id="1802622"/>
    <lineage>
        <taxon>Bacteria</taxon>
        <taxon>Katanobacteria</taxon>
    </lineage>
</organism>
<proteinExistence type="predicted"/>
<evidence type="ECO:0000313" key="5">
    <source>
        <dbReference type="Proteomes" id="UP000177458"/>
    </source>
</evidence>
<keyword evidence="2" id="KW-0472">Membrane</keyword>
<dbReference type="PROSITE" id="PS51782">
    <property type="entry name" value="LYSM"/>
    <property type="match status" value="1"/>
</dbReference>
<evidence type="ECO:0000256" key="2">
    <source>
        <dbReference type="SAM" id="Phobius"/>
    </source>
</evidence>
<dbReference type="SUPFAM" id="SSF54106">
    <property type="entry name" value="LysM domain"/>
    <property type="match status" value="1"/>
</dbReference>
<dbReference type="InterPro" id="IPR018392">
    <property type="entry name" value="LysM"/>
</dbReference>
<evidence type="ECO:0000313" key="4">
    <source>
        <dbReference type="EMBL" id="OGC48121.1"/>
    </source>
</evidence>
<feature type="region of interest" description="Disordered" evidence="1">
    <location>
        <begin position="65"/>
        <end position="126"/>
    </location>
</feature>